<feature type="compositionally biased region" description="Low complexity" evidence="1">
    <location>
        <begin position="823"/>
        <end position="833"/>
    </location>
</feature>
<protein>
    <recommendedName>
        <fullName evidence="5">Major facilitator superfamily (MFS) profile domain-containing protein</fullName>
    </recommendedName>
</protein>
<dbReference type="CDD" id="cd17352">
    <property type="entry name" value="MFS_MCT_SLC16"/>
    <property type="match status" value="1"/>
</dbReference>
<feature type="transmembrane region" description="Helical" evidence="2">
    <location>
        <begin position="491"/>
        <end position="509"/>
    </location>
</feature>
<dbReference type="InterPro" id="IPR050327">
    <property type="entry name" value="Proton-linked_MCT"/>
</dbReference>
<dbReference type="Gene3D" id="1.20.1250.20">
    <property type="entry name" value="MFS general substrate transporter like domains"/>
    <property type="match status" value="1"/>
</dbReference>
<evidence type="ECO:0000256" key="1">
    <source>
        <dbReference type="SAM" id="MobiDB-lite"/>
    </source>
</evidence>
<feature type="transmembrane region" description="Helical" evidence="2">
    <location>
        <begin position="377"/>
        <end position="400"/>
    </location>
</feature>
<dbReference type="AlphaFoldDB" id="A0A553PEZ4"/>
<keyword evidence="2" id="KW-0812">Transmembrane</keyword>
<keyword evidence="4" id="KW-1185">Reference proteome</keyword>
<feature type="region of interest" description="Disordered" evidence="1">
    <location>
        <begin position="814"/>
        <end position="868"/>
    </location>
</feature>
<reference evidence="3 4" key="1">
    <citation type="journal article" date="2018" name="Nat. Ecol. Evol.">
        <title>Genomic signatures of mitonuclear coevolution across populations of Tigriopus californicus.</title>
        <authorList>
            <person name="Barreto F.S."/>
            <person name="Watson E.T."/>
            <person name="Lima T.G."/>
            <person name="Willett C.S."/>
            <person name="Edmands S."/>
            <person name="Li W."/>
            <person name="Burton R.S."/>
        </authorList>
    </citation>
    <scope>NUCLEOTIDE SEQUENCE [LARGE SCALE GENOMIC DNA]</scope>
    <source>
        <strain evidence="3 4">San Diego</strain>
    </source>
</reference>
<proteinExistence type="predicted"/>
<accession>A0A553PEZ4</accession>
<comment type="caution">
    <text evidence="3">The sequence shown here is derived from an EMBL/GenBank/DDBJ whole genome shotgun (WGS) entry which is preliminary data.</text>
</comment>
<feature type="transmembrane region" description="Helical" evidence="2">
    <location>
        <begin position="264"/>
        <end position="285"/>
    </location>
</feature>
<feature type="transmembrane region" description="Helical" evidence="2">
    <location>
        <begin position="350"/>
        <end position="371"/>
    </location>
</feature>
<keyword evidence="2" id="KW-0472">Membrane</keyword>
<dbReference type="InterPro" id="IPR036259">
    <property type="entry name" value="MFS_trans_sf"/>
</dbReference>
<feature type="region of interest" description="Disordered" evidence="1">
    <location>
        <begin position="639"/>
        <end position="662"/>
    </location>
</feature>
<evidence type="ECO:0000313" key="4">
    <source>
        <dbReference type="Proteomes" id="UP000318571"/>
    </source>
</evidence>
<dbReference type="PANTHER" id="PTHR11360:SF251">
    <property type="entry name" value="MAJOR FACILITATOR SUPERFAMILY (MFS) PROFILE DOMAIN-CONTAINING PROTEIN"/>
    <property type="match status" value="1"/>
</dbReference>
<dbReference type="OrthoDB" id="6499973at2759"/>
<feature type="transmembrane region" description="Helical" evidence="2">
    <location>
        <begin position="521"/>
        <end position="540"/>
    </location>
</feature>
<organism evidence="3 4">
    <name type="scientific">Tigriopus californicus</name>
    <name type="common">Marine copepod</name>
    <dbReference type="NCBI Taxonomy" id="6832"/>
    <lineage>
        <taxon>Eukaryota</taxon>
        <taxon>Metazoa</taxon>
        <taxon>Ecdysozoa</taxon>
        <taxon>Arthropoda</taxon>
        <taxon>Crustacea</taxon>
        <taxon>Multicrustacea</taxon>
        <taxon>Hexanauplia</taxon>
        <taxon>Copepoda</taxon>
        <taxon>Harpacticoida</taxon>
        <taxon>Harpacticidae</taxon>
        <taxon>Tigriopus</taxon>
    </lineage>
</organism>
<evidence type="ECO:0008006" key="5">
    <source>
        <dbReference type="Google" id="ProtNLM"/>
    </source>
</evidence>
<feature type="transmembrane region" description="Helical" evidence="2">
    <location>
        <begin position="546"/>
        <end position="568"/>
    </location>
</feature>
<dbReference type="Proteomes" id="UP000318571">
    <property type="component" value="Chromosome 5"/>
</dbReference>
<dbReference type="PANTHER" id="PTHR11360">
    <property type="entry name" value="MONOCARBOXYLATE TRANSPORTER"/>
    <property type="match status" value="1"/>
</dbReference>
<evidence type="ECO:0000256" key="2">
    <source>
        <dbReference type="SAM" id="Phobius"/>
    </source>
</evidence>
<feature type="transmembrane region" description="Helical" evidence="2">
    <location>
        <begin position="580"/>
        <end position="604"/>
    </location>
</feature>
<feature type="transmembrane region" description="Helical" evidence="2">
    <location>
        <begin position="292"/>
        <end position="311"/>
    </location>
</feature>
<dbReference type="EMBL" id="VCGU01000004">
    <property type="protein sequence ID" value="TRY76251.1"/>
    <property type="molecule type" value="Genomic_DNA"/>
</dbReference>
<gene>
    <name evidence="3" type="ORF">TCAL_08791</name>
</gene>
<dbReference type="InterPro" id="IPR011701">
    <property type="entry name" value="MFS"/>
</dbReference>
<feature type="transmembrane region" description="Helical" evidence="2">
    <location>
        <begin position="610"/>
        <end position="631"/>
    </location>
</feature>
<feature type="region of interest" description="Disordered" evidence="1">
    <location>
        <begin position="107"/>
        <end position="142"/>
    </location>
</feature>
<keyword evidence="2" id="KW-1133">Transmembrane helix</keyword>
<evidence type="ECO:0000313" key="3">
    <source>
        <dbReference type="EMBL" id="TRY76251.1"/>
    </source>
</evidence>
<feature type="compositionally biased region" description="Polar residues" evidence="1">
    <location>
        <begin position="648"/>
        <end position="662"/>
    </location>
</feature>
<name>A0A553PEZ4_TIGCA</name>
<dbReference type="Pfam" id="PF07690">
    <property type="entry name" value="MFS_1"/>
    <property type="match status" value="1"/>
</dbReference>
<dbReference type="SUPFAM" id="SSF103473">
    <property type="entry name" value="MFS general substrate transporter"/>
    <property type="match status" value="1"/>
</dbReference>
<feature type="transmembrane region" description="Helical" evidence="2">
    <location>
        <begin position="317"/>
        <end position="338"/>
    </location>
</feature>
<feature type="transmembrane region" description="Helical" evidence="2">
    <location>
        <begin position="453"/>
        <end position="471"/>
    </location>
</feature>
<feature type="region of interest" description="Disordered" evidence="1">
    <location>
        <begin position="1"/>
        <end position="22"/>
    </location>
</feature>
<dbReference type="GO" id="GO:0022857">
    <property type="term" value="F:transmembrane transporter activity"/>
    <property type="evidence" value="ECO:0007669"/>
    <property type="project" value="InterPro"/>
</dbReference>
<sequence>MTTLLASRPPIFLGRPTQQKPTEGPVLQCLCAHVPIPMSSTNHLLEQVKQHGSNKISIDDDFPSLESLSSGAAVNGQDGTRLRRSRSLPQDEFRALIQKLKELERTDSFVGGRAQDSGFNSEQPSGILGSEPPSQGASDAPSAIFGDDLHSGYLEHYGLDGPLAPPVPIAEQNHQSQNPPAPIPLEQLIAIPSGTSTNTRKKRKEELKQSTIRQHYYPEGGWGYVIVFVAFIVQMISHGLHMSFGILFIVILKRWGEDKEVESAFLGTMSVSVALFWSPLTIGVCLRKSTRLTAVIGGLVTALGCLFSSFASQYHQLFLSFGLIVGIGVGMTRDAANLMVGQYFKRKRELVEIVFVSGSGLGILAMSLFISDTTSTFGWRLGLQSLSGISFVLFFLGTFYRSASLYHPQRRAILHLKTQKRKIKNKDKEKNKIQDDRLPFFDFTTLKSRTIQIILSSIFVAFVGLNAPLFLLPKLALDQGLDRSSITQMPIHLGGGWILGVLAFGMVIVNNSSECRIARQYLCQAALVMVGLASLSLKGVDGPSGFILFAWLYGIGLGGYIYSLRMYLFEKVRARNFARAWGFAQCAMALPNLIGMPITILINRLGDPSYGQYFCTVSVLSSAFLLVLVDVHKKNLRRKKRQLHHTKSIGSTATGMSSSSCPSHPYGNGNSLVLLGNSASGGAMGSVNGQIIVNIPSIHSMGAPELSDGGMGVLSTASTGSRKSDRHRSFPGHKYDDGVLYPVNVNGNSDNQELVLLRPKPELTLISEEEGIGDMDIPENYFLAEELDFLENITSCNKVENCVMLSEFEQNLYKESEGDDKGSSSSSTGSVSKMTIPQFRRKSRFGRIFSSTTSKSKRPITTIEENSV</sequence>
<feature type="transmembrane region" description="Helical" evidence="2">
    <location>
        <begin position="222"/>
        <end position="252"/>
    </location>
</feature>